<dbReference type="EMBL" id="CAFZ01000114">
    <property type="protein sequence ID" value="CCA71322.1"/>
    <property type="molecule type" value="Genomic_DNA"/>
</dbReference>
<proteinExistence type="predicted"/>
<evidence type="ECO:0000256" key="1">
    <source>
        <dbReference type="SAM" id="MobiDB-lite"/>
    </source>
</evidence>
<feature type="region of interest" description="Disordered" evidence="1">
    <location>
        <begin position="243"/>
        <end position="321"/>
    </location>
</feature>
<accession>G4TJ20</accession>
<feature type="region of interest" description="Disordered" evidence="1">
    <location>
        <begin position="117"/>
        <end position="144"/>
    </location>
</feature>
<dbReference type="Proteomes" id="UP000007148">
    <property type="component" value="Unassembled WGS sequence"/>
</dbReference>
<evidence type="ECO:0000313" key="3">
    <source>
        <dbReference type="Proteomes" id="UP000007148"/>
    </source>
</evidence>
<feature type="compositionally biased region" description="Acidic residues" evidence="1">
    <location>
        <begin position="358"/>
        <end position="371"/>
    </location>
</feature>
<feature type="compositionally biased region" description="Low complexity" evidence="1">
    <location>
        <begin position="291"/>
        <end position="303"/>
    </location>
</feature>
<dbReference type="AlphaFoldDB" id="G4TJ20"/>
<evidence type="ECO:0000313" key="2">
    <source>
        <dbReference type="EMBL" id="CCA71322.1"/>
    </source>
</evidence>
<reference evidence="2 3" key="1">
    <citation type="journal article" date="2011" name="PLoS Pathog.">
        <title>Endophytic Life Strategies Decoded by Genome and Transcriptome Analyses of the Mutualistic Root Symbiont Piriformospora indica.</title>
        <authorList>
            <person name="Zuccaro A."/>
            <person name="Lahrmann U."/>
            <person name="Guldener U."/>
            <person name="Langen G."/>
            <person name="Pfiffi S."/>
            <person name="Biedenkopf D."/>
            <person name="Wong P."/>
            <person name="Samans B."/>
            <person name="Grimm C."/>
            <person name="Basiewicz M."/>
            <person name="Murat C."/>
            <person name="Martin F."/>
            <person name="Kogel K.H."/>
        </authorList>
    </citation>
    <scope>NUCLEOTIDE SEQUENCE [LARGE SCALE GENOMIC DNA]</scope>
    <source>
        <strain evidence="2 3">DSM 11827</strain>
    </source>
</reference>
<protein>
    <submittedName>
        <fullName evidence="2">Uncharacterized protein</fullName>
    </submittedName>
</protein>
<name>G4TJ20_SERID</name>
<dbReference type="InParanoid" id="G4TJ20"/>
<feature type="compositionally biased region" description="Polar residues" evidence="1">
    <location>
        <begin position="275"/>
        <end position="290"/>
    </location>
</feature>
<dbReference type="HOGENOM" id="CLU_468207_0_0_1"/>
<organism evidence="2 3">
    <name type="scientific">Serendipita indica (strain DSM 11827)</name>
    <name type="common">Root endophyte fungus</name>
    <name type="synonym">Piriformospora indica</name>
    <dbReference type="NCBI Taxonomy" id="1109443"/>
    <lineage>
        <taxon>Eukaryota</taxon>
        <taxon>Fungi</taxon>
        <taxon>Dikarya</taxon>
        <taxon>Basidiomycota</taxon>
        <taxon>Agaricomycotina</taxon>
        <taxon>Agaricomycetes</taxon>
        <taxon>Sebacinales</taxon>
        <taxon>Serendipitaceae</taxon>
        <taxon>Serendipita</taxon>
    </lineage>
</organism>
<gene>
    <name evidence="2" type="ORF">PIIN_05261</name>
</gene>
<sequence length="497" mass="53729">MEASTNFYRHLQYADGDIGSIEFAMEARTMPATPSSILFSPQRSPKGPRPAPSTVYALTEPARIPLPDVPDSVFLSTSPSASVLQNNVDPLQHSEYYDNTSASRNDAEVLTTSLLSAASTSPPPFARATQRTASTSSATSSHHSAVAGSVYQASTHREPDPWVSQAQECITKALEDGNPMPEAQAAHSVSISGYGPVRSPSAMAGSELQTPGAGEERGIQESRVIAEEAGRITFSTLFRRSRNLSSNEDKQQQQQQLPVSQHPAPLSAAVPISDLSASTSKSETRPSLPQTSPSAPITISTTAEPQMRSSGSKSPVIGSVESSNINIGESVTWEKVDDFNDEWTQLDNPREEVVAMSESEDSDLEEDDEEWDACRQQAATGMADSIFVPSVQRRRREAGQHQQVDDKTNGNATPKGKRTPTTSFAQNGGMQTGAHASTVSTSTTTVQMPRHLPQNRLTPRQEEIVAEMQRARMARGIGIVPRHTQNTQRIMTVTSDW</sequence>
<feature type="region of interest" description="Disordered" evidence="1">
    <location>
        <begin position="393"/>
        <end position="439"/>
    </location>
</feature>
<feature type="region of interest" description="Disordered" evidence="1">
    <location>
        <begin position="344"/>
        <end position="373"/>
    </location>
</feature>
<keyword evidence="3" id="KW-1185">Reference proteome</keyword>
<dbReference type="OrthoDB" id="3270511at2759"/>
<feature type="region of interest" description="Disordered" evidence="1">
    <location>
        <begin position="180"/>
        <end position="218"/>
    </location>
</feature>
<comment type="caution">
    <text evidence="2">The sequence shown here is derived from an EMBL/GenBank/DDBJ whole genome shotgun (WGS) entry which is preliminary data.</text>
</comment>
<feature type="compositionally biased region" description="Basic and acidic residues" evidence="1">
    <location>
        <begin position="397"/>
        <end position="408"/>
    </location>
</feature>
<feature type="compositionally biased region" description="Polar residues" evidence="1">
    <location>
        <begin position="419"/>
        <end position="429"/>
    </location>
</feature>